<dbReference type="VEuPathDB" id="MicrosporidiaDB:SLOPH_2728"/>
<keyword evidence="5" id="KW-1185">Reference proteome</keyword>
<dbReference type="SUPFAM" id="SSF102462">
    <property type="entry name" value="Peptidyl-tRNA hydrolase II"/>
    <property type="match status" value="1"/>
</dbReference>
<dbReference type="InterPro" id="IPR002833">
    <property type="entry name" value="PTH2"/>
</dbReference>
<dbReference type="Proteomes" id="UP000014978">
    <property type="component" value="Unassembled WGS sequence"/>
</dbReference>
<dbReference type="InParanoid" id="S7W9S1"/>
<reference evidence="5" key="1">
    <citation type="journal article" date="2013" name="PLoS Genet.">
        <title>The genome of Spraguea lophii and the basis of host-microsporidian interactions.</title>
        <authorList>
            <person name="Campbell S.E."/>
            <person name="Williams T.A."/>
            <person name="Yousuf A."/>
            <person name="Soanes D.M."/>
            <person name="Paszkiewicz K.H."/>
            <person name="Williams B.A.P."/>
        </authorList>
    </citation>
    <scope>NUCLEOTIDE SEQUENCE [LARGE SCALE GENOMIC DNA]</scope>
    <source>
        <strain evidence="5">42_110</strain>
    </source>
</reference>
<dbReference type="OrthoDB" id="201213at2759"/>
<evidence type="ECO:0000256" key="1">
    <source>
        <dbReference type="ARBA" id="ARBA00013260"/>
    </source>
</evidence>
<name>S7W9S1_SPRLO</name>
<accession>S7W9S1</accession>
<dbReference type="GO" id="GO:0004045">
    <property type="term" value="F:peptidyl-tRNA hydrolase activity"/>
    <property type="evidence" value="ECO:0007669"/>
    <property type="project" value="UniProtKB-EC"/>
</dbReference>
<evidence type="ECO:0000313" key="4">
    <source>
        <dbReference type="EMBL" id="EPR79611.1"/>
    </source>
</evidence>
<protein>
    <recommendedName>
        <fullName evidence="1">peptidyl-tRNA hydrolase</fullName>
        <ecNumber evidence="1">3.1.1.29</ecNumber>
    </recommendedName>
</protein>
<evidence type="ECO:0000256" key="3">
    <source>
        <dbReference type="ARBA" id="ARBA00048707"/>
    </source>
</evidence>
<dbReference type="EC" id="3.1.1.29" evidence="1"/>
<dbReference type="HOGENOM" id="CLU_2832858_0_0_1"/>
<evidence type="ECO:0000313" key="5">
    <source>
        <dbReference type="Proteomes" id="UP000014978"/>
    </source>
</evidence>
<gene>
    <name evidence="4" type="ORF">SLOPH_2728</name>
</gene>
<comment type="catalytic activity">
    <reaction evidence="3">
        <text>an N-acyl-L-alpha-aminoacyl-tRNA + H2O = an N-acyl-L-amino acid + a tRNA + H(+)</text>
        <dbReference type="Rhea" id="RHEA:54448"/>
        <dbReference type="Rhea" id="RHEA-COMP:10123"/>
        <dbReference type="Rhea" id="RHEA-COMP:13883"/>
        <dbReference type="ChEBI" id="CHEBI:15377"/>
        <dbReference type="ChEBI" id="CHEBI:15378"/>
        <dbReference type="ChEBI" id="CHEBI:59874"/>
        <dbReference type="ChEBI" id="CHEBI:78442"/>
        <dbReference type="ChEBI" id="CHEBI:138191"/>
        <dbReference type="EC" id="3.1.1.29"/>
    </reaction>
</comment>
<evidence type="ECO:0000256" key="2">
    <source>
        <dbReference type="ARBA" id="ARBA00022801"/>
    </source>
</evidence>
<dbReference type="AlphaFoldDB" id="S7W9S1"/>
<sequence length="66" mass="7581">MIIHYIFVRSDIPIQSTGILLAQCSHASISSIYKFLNIEETINYLKDIENMRTIVKNVSIVQLILD</sequence>
<dbReference type="Pfam" id="PF01981">
    <property type="entry name" value="PTH2"/>
    <property type="match status" value="1"/>
</dbReference>
<keyword evidence="2" id="KW-0378">Hydrolase</keyword>
<dbReference type="InterPro" id="IPR023476">
    <property type="entry name" value="Pep_tRNA_hydro_II_dom_sf"/>
</dbReference>
<dbReference type="EMBL" id="ATCN01000180">
    <property type="protein sequence ID" value="EPR79611.1"/>
    <property type="molecule type" value="Genomic_DNA"/>
</dbReference>
<organism evidence="4 5">
    <name type="scientific">Spraguea lophii (strain 42_110)</name>
    <name type="common">Microsporidian parasite</name>
    <dbReference type="NCBI Taxonomy" id="1358809"/>
    <lineage>
        <taxon>Eukaryota</taxon>
        <taxon>Fungi</taxon>
        <taxon>Fungi incertae sedis</taxon>
        <taxon>Microsporidia</taxon>
        <taxon>Spragueidae</taxon>
        <taxon>Spraguea</taxon>
    </lineage>
</organism>
<proteinExistence type="predicted"/>
<comment type="caution">
    <text evidence="4">The sequence shown here is derived from an EMBL/GenBank/DDBJ whole genome shotgun (WGS) entry which is preliminary data.</text>
</comment>